<accession>A0A5K1TYK1</accession>
<comment type="caution">
    <text evidence="3">The sequence shown here is derived from an EMBL/GenBank/DDBJ whole genome shotgun (WGS) entry which is preliminary data.</text>
</comment>
<sequence length="681" mass="77570">MLIFLLIALAFAWRPNPSYGLTNFKDMITTWCANVDSANFKGSRPSGLCQLRWNGNGYTQNLIQGDGFAFQVNGKKFSNPFQFVGSNSIEYPGEYLFNIKYYALNSLQIDASITKRYMVVPNKHIVLEKYDITNTGNSPLKFNLFDYVNSSSVENNVIGGSIDSTKALYFDYKNDYTNYQNTIVVFGLVGTDTISFGDSTGYTPVDYFNSNGRLDGVSSKTSKSMIGALQKEVIINAGSTVSILAYRALANSISEAEEISKEIINKSWESYYQELKSYSDEKFSHYKLPSFKNEAEKKMWYSSVFTLLYSQNPTLGTLVASYHPLYYYKVWSRDATFASIIMLALGETEGAEKFLKWLSTSELRDGGFFPTCYDWYTGKISDFVEPQYDSVGVALTAYYYYYTQTKKTDLLLSDSVKARIRTLEDFLMQRDYHNLIKPDYSIWEESSDGWTGNSLPTQYYAFTQIQGHHGLLCAAMIEELIYKDLNRADDLRNRAEEISNSFDQYFWNEEGQYYVQAIWSDSKEQKVVIDGSTATMLFSGIVVNQERIKKHLNKIRSDLTKLSYGIARYYNDPYFFMSKFNPAGKEAGEASPPWGITTMFMSWAEMLADEIDGHKSLTANRLQWMIDHTGPDFIPCGEAVDGISGDPVMASMPDVYEHAGVYIMTVLQYQGLVPLFSYKKW</sequence>
<feature type="chain" id="PRO_5023822888" description="GH15-like domain-containing protein" evidence="1">
    <location>
        <begin position="21"/>
        <end position="681"/>
    </location>
</feature>
<feature type="domain" description="GH15-like" evidence="2">
    <location>
        <begin position="384"/>
        <end position="599"/>
    </location>
</feature>
<dbReference type="VEuPathDB" id="AmoebaDB:EHI5A_012740"/>
<reference evidence="3 4" key="1">
    <citation type="submission" date="2016-05" db="EMBL/GenBank/DDBJ databases">
        <title>First whole genome sequencing of Entamoeba histolytica HM1:IMSS-clone-6.</title>
        <authorList>
            <person name="Mukherjee Avik.K."/>
            <person name="Izumyama S."/>
            <person name="Nakada-Tsukui K."/>
            <person name="Nozaki T."/>
        </authorList>
    </citation>
    <scope>NUCLEOTIDE SEQUENCE [LARGE SCALE GENOMIC DNA]</scope>
    <source>
        <strain evidence="3 4">HM1:IMSS clone 6</strain>
    </source>
</reference>
<dbReference type="InterPro" id="IPR012341">
    <property type="entry name" value="6hp_glycosidase-like_sf"/>
</dbReference>
<dbReference type="GO" id="GO:0004553">
    <property type="term" value="F:hydrolase activity, hydrolyzing O-glycosyl compounds"/>
    <property type="evidence" value="ECO:0007669"/>
    <property type="project" value="TreeGrafter"/>
</dbReference>
<dbReference type="Proteomes" id="UP000078387">
    <property type="component" value="Unassembled WGS sequence"/>
</dbReference>
<dbReference type="Pfam" id="PF00723">
    <property type="entry name" value="Glyco_hydro_15"/>
    <property type="match status" value="1"/>
</dbReference>
<dbReference type="InterPro" id="IPR011613">
    <property type="entry name" value="GH15-like"/>
</dbReference>
<gene>
    <name evidence="3" type="ORF">CL6EHI_044370</name>
</gene>
<evidence type="ECO:0000259" key="2">
    <source>
        <dbReference type="Pfam" id="PF00723"/>
    </source>
</evidence>
<evidence type="ECO:0000256" key="1">
    <source>
        <dbReference type="SAM" id="SignalP"/>
    </source>
</evidence>
<keyword evidence="1" id="KW-0732">Signal</keyword>
<evidence type="ECO:0000313" key="4">
    <source>
        <dbReference type="Proteomes" id="UP000078387"/>
    </source>
</evidence>
<organism evidence="3 4">
    <name type="scientific">Entamoeba histolytica</name>
    <dbReference type="NCBI Taxonomy" id="5759"/>
    <lineage>
        <taxon>Eukaryota</taxon>
        <taxon>Amoebozoa</taxon>
        <taxon>Evosea</taxon>
        <taxon>Archamoebae</taxon>
        <taxon>Mastigamoebida</taxon>
        <taxon>Entamoebidae</taxon>
        <taxon>Entamoeba</taxon>
    </lineage>
</organism>
<dbReference type="PANTHER" id="PTHR31616">
    <property type="entry name" value="TREHALASE"/>
    <property type="match status" value="1"/>
</dbReference>
<evidence type="ECO:0000313" key="3">
    <source>
        <dbReference type="EMBL" id="GAT97392.1"/>
    </source>
</evidence>
<dbReference type="GO" id="GO:0005975">
    <property type="term" value="P:carbohydrate metabolic process"/>
    <property type="evidence" value="ECO:0007669"/>
    <property type="project" value="InterPro"/>
</dbReference>
<dbReference type="PANTHER" id="PTHR31616:SF0">
    <property type="entry name" value="GLUCAN 1,4-ALPHA-GLUCOSIDASE"/>
    <property type="match status" value="1"/>
</dbReference>
<dbReference type="InterPro" id="IPR008928">
    <property type="entry name" value="6-hairpin_glycosidase_sf"/>
</dbReference>
<dbReference type="VEuPathDB" id="AmoebaDB:EHI8A_153090"/>
<dbReference type="SUPFAM" id="SSF48208">
    <property type="entry name" value="Six-hairpin glycosidases"/>
    <property type="match status" value="1"/>
</dbReference>
<protein>
    <recommendedName>
        <fullName evidence="2">GH15-like domain-containing protein</fullName>
    </recommendedName>
</protein>
<dbReference type="EMBL" id="BDEQ01000001">
    <property type="protein sequence ID" value="GAT97392.1"/>
    <property type="molecule type" value="Genomic_DNA"/>
</dbReference>
<proteinExistence type="predicted"/>
<name>A0A5K1TYK1_ENTHI</name>
<dbReference type="VEuPathDB" id="AmoebaDB:EHI7A_005530"/>
<dbReference type="OMA" id="FPTNYDW"/>
<dbReference type="VEuPathDB" id="AmoebaDB:KM1_016150"/>
<feature type="signal peptide" evidence="1">
    <location>
        <begin position="1"/>
        <end position="20"/>
    </location>
</feature>
<dbReference type="Gene3D" id="1.50.10.10">
    <property type="match status" value="1"/>
</dbReference>
<dbReference type="AlphaFoldDB" id="A0A5K1TYK1"/>
<dbReference type="VEuPathDB" id="AmoebaDB:EHI_044370"/>